<dbReference type="InterPro" id="IPR005844">
    <property type="entry name" value="A-D-PHexomutase_a/b/a-I"/>
</dbReference>
<dbReference type="InterPro" id="IPR036900">
    <property type="entry name" value="A-D-PHexomutase_C_sf"/>
</dbReference>
<keyword evidence="5 7" id="KW-0460">Magnesium</keyword>
<feature type="domain" description="Alpha-D-phosphohexomutase alpha/beta/alpha" evidence="8">
    <location>
        <begin position="61"/>
        <end position="203"/>
    </location>
</feature>
<dbReference type="InterPro" id="IPR016066">
    <property type="entry name" value="A-D-PHexomutase_CS"/>
</dbReference>
<accession>A0A6M8B7H0</accession>
<dbReference type="Gene3D" id="3.30.310.50">
    <property type="entry name" value="Alpha-D-phosphohexomutase, C-terminal domain"/>
    <property type="match status" value="1"/>
</dbReference>
<evidence type="ECO:0000313" key="12">
    <source>
        <dbReference type="Proteomes" id="UP000504752"/>
    </source>
</evidence>
<evidence type="ECO:0000256" key="3">
    <source>
        <dbReference type="ARBA" id="ARBA00022553"/>
    </source>
</evidence>
<reference evidence="11 12" key="1">
    <citation type="submission" date="2020-05" db="EMBL/GenBank/DDBJ databases">
        <title>Actinomyces sp. zg-325.</title>
        <authorList>
            <person name="Yang C."/>
        </authorList>
    </citation>
    <scope>NUCLEOTIDE SEQUENCE [LARGE SCALE GENOMIC DNA]</scope>
    <source>
        <strain evidence="12">zg-325</strain>
    </source>
</reference>
<evidence type="ECO:0000313" key="11">
    <source>
        <dbReference type="EMBL" id="QKD79371.1"/>
    </source>
</evidence>
<sequence length="581" mass="60708">MTHSPKVAPTTGVVRTTVAQWIAEDPDETTREELAGLLARHEAGDPAATAALAEAFSGPLTFGSAGMRGRLGPGLGRMNRAVVIRATAGLCAYLREEVGAGFVVVIGYDARHCSDVFARDAAAVVTGAGGRALLMDSHCPTPLLTFSLRALGADAGIMVTASHNPAQDSGFKVYLGGRATNDWDRGAQIAPPQDAAISEAITALGSLETIPRAESGWELIGPELREGYIERVVTAARTTAAADLRIVLSAMHGVGGRICVEALRRAGFDDVVVVPEQFEPDPGFPTVAIPNPEEAGTMDLLLDLARRERADLAIALDPDADRCSVAVPDETVAGGWRQLTGDAVGILLGEQAAELAAFTGTGVLASSIASGRMLRKIAQDHGLAHRITPTGFTWISRVPGLVFGYEEAMGYCVDPASVRDKDGIAAAVRMALLSSVLKAQGRSLVSLLDRLAQRHGLHLTCQMSARADDAGVIDGVMRRLREGGAPAKLAGSPVVDVFDLMDGASDGNGAQLPPADGIIIKTAADDRVVLRPSSTESKLKCYCEVVMEIPDGEPVPAVRTAASERLAVIRADLRGALGICV</sequence>
<dbReference type="PROSITE" id="PS00710">
    <property type="entry name" value="PGM_PMM"/>
    <property type="match status" value="1"/>
</dbReference>
<dbReference type="SUPFAM" id="SSF53738">
    <property type="entry name" value="Phosphoglucomutase, first 3 domains"/>
    <property type="match status" value="3"/>
</dbReference>
<dbReference type="Gene3D" id="3.40.120.10">
    <property type="entry name" value="Alpha-D-Glucose-1,6-Bisphosphate, subunit A, domain 3"/>
    <property type="match status" value="3"/>
</dbReference>
<keyword evidence="12" id="KW-1185">Reference proteome</keyword>
<feature type="domain" description="Alpha-D-phosphohexomutase alpha/beta/alpha" evidence="9">
    <location>
        <begin position="227"/>
        <end position="329"/>
    </location>
</feature>
<keyword evidence="4 7" id="KW-0479">Metal-binding</keyword>
<evidence type="ECO:0000256" key="5">
    <source>
        <dbReference type="ARBA" id="ARBA00022842"/>
    </source>
</evidence>
<evidence type="ECO:0000259" key="10">
    <source>
        <dbReference type="Pfam" id="PF02880"/>
    </source>
</evidence>
<protein>
    <submittedName>
        <fullName evidence="11">Phospho-sugar mutase</fullName>
    </submittedName>
</protein>
<dbReference type="Proteomes" id="UP000504752">
    <property type="component" value="Chromosome"/>
</dbReference>
<dbReference type="PANTHER" id="PTHR45745">
    <property type="entry name" value="PHOSPHOMANNOMUTASE 45A"/>
    <property type="match status" value="1"/>
</dbReference>
<dbReference type="GO" id="GO:0000287">
    <property type="term" value="F:magnesium ion binding"/>
    <property type="evidence" value="ECO:0007669"/>
    <property type="project" value="InterPro"/>
</dbReference>
<organism evidence="11 12">
    <name type="scientific">Actinomyces marmotae</name>
    <dbReference type="NCBI Taxonomy" id="2737173"/>
    <lineage>
        <taxon>Bacteria</taxon>
        <taxon>Bacillati</taxon>
        <taxon>Actinomycetota</taxon>
        <taxon>Actinomycetes</taxon>
        <taxon>Actinomycetales</taxon>
        <taxon>Actinomycetaceae</taxon>
        <taxon>Actinomyces</taxon>
    </lineage>
</organism>
<evidence type="ECO:0000256" key="6">
    <source>
        <dbReference type="ARBA" id="ARBA00023235"/>
    </source>
</evidence>
<evidence type="ECO:0000256" key="2">
    <source>
        <dbReference type="ARBA" id="ARBA00010231"/>
    </source>
</evidence>
<dbReference type="InterPro" id="IPR005845">
    <property type="entry name" value="A-D-PHexomutase_a/b/a-II"/>
</dbReference>
<comment type="cofactor">
    <cofactor evidence="1">
        <name>Mg(2+)</name>
        <dbReference type="ChEBI" id="CHEBI:18420"/>
    </cofactor>
</comment>
<comment type="similarity">
    <text evidence="2 7">Belongs to the phosphohexose mutase family.</text>
</comment>
<evidence type="ECO:0000259" key="8">
    <source>
        <dbReference type="Pfam" id="PF02878"/>
    </source>
</evidence>
<dbReference type="PANTHER" id="PTHR45745:SF1">
    <property type="entry name" value="PHOSPHOGLUCOMUTASE 2B-RELATED"/>
    <property type="match status" value="1"/>
</dbReference>
<dbReference type="CDD" id="cd05799">
    <property type="entry name" value="PGM2"/>
    <property type="match status" value="1"/>
</dbReference>
<dbReference type="GO" id="GO:0008973">
    <property type="term" value="F:phosphopentomutase activity"/>
    <property type="evidence" value="ECO:0007669"/>
    <property type="project" value="TreeGrafter"/>
</dbReference>
<dbReference type="GO" id="GO:0005975">
    <property type="term" value="P:carbohydrate metabolic process"/>
    <property type="evidence" value="ECO:0007669"/>
    <property type="project" value="InterPro"/>
</dbReference>
<dbReference type="EMBL" id="CP053642">
    <property type="protein sequence ID" value="QKD79371.1"/>
    <property type="molecule type" value="Genomic_DNA"/>
</dbReference>
<proteinExistence type="inferred from homology"/>
<evidence type="ECO:0000259" key="9">
    <source>
        <dbReference type="Pfam" id="PF02879"/>
    </source>
</evidence>
<gene>
    <name evidence="11" type="ORF">HPC72_03065</name>
</gene>
<dbReference type="InterPro" id="IPR005846">
    <property type="entry name" value="A-D-PHexomutase_a/b/a-III"/>
</dbReference>
<dbReference type="InterPro" id="IPR005841">
    <property type="entry name" value="Alpha-D-phosphohexomutase_SF"/>
</dbReference>
<keyword evidence="6" id="KW-0413">Isomerase</keyword>
<evidence type="ECO:0000256" key="7">
    <source>
        <dbReference type="RuleBase" id="RU004326"/>
    </source>
</evidence>
<dbReference type="Pfam" id="PF02880">
    <property type="entry name" value="PGM_PMM_III"/>
    <property type="match status" value="1"/>
</dbReference>
<name>A0A6M8B7H0_9ACTO</name>
<dbReference type="PRINTS" id="PR00509">
    <property type="entry name" value="PGMPMM"/>
</dbReference>
<feature type="domain" description="Alpha-D-phosphohexomutase alpha/beta/alpha" evidence="10">
    <location>
        <begin position="341"/>
        <end position="453"/>
    </location>
</feature>
<keyword evidence="3" id="KW-0597">Phosphoprotein</keyword>
<dbReference type="KEGG" id="amam:HPC72_03065"/>
<dbReference type="GO" id="GO:0006166">
    <property type="term" value="P:purine ribonucleoside salvage"/>
    <property type="evidence" value="ECO:0007669"/>
    <property type="project" value="TreeGrafter"/>
</dbReference>
<dbReference type="SUPFAM" id="SSF55957">
    <property type="entry name" value="Phosphoglucomutase, C-terminal domain"/>
    <property type="match status" value="1"/>
</dbReference>
<dbReference type="InterPro" id="IPR016055">
    <property type="entry name" value="A-D-PHexomutase_a/b/a-I/II/III"/>
</dbReference>
<dbReference type="Pfam" id="PF02879">
    <property type="entry name" value="PGM_PMM_II"/>
    <property type="match status" value="1"/>
</dbReference>
<dbReference type="Pfam" id="PF02878">
    <property type="entry name" value="PGM_PMM_I"/>
    <property type="match status" value="1"/>
</dbReference>
<dbReference type="RefSeq" id="WP_159524655.1">
    <property type="nucleotide sequence ID" value="NZ_CP053642.1"/>
</dbReference>
<evidence type="ECO:0000256" key="4">
    <source>
        <dbReference type="ARBA" id="ARBA00022723"/>
    </source>
</evidence>
<evidence type="ECO:0000256" key="1">
    <source>
        <dbReference type="ARBA" id="ARBA00001946"/>
    </source>
</evidence>
<dbReference type="AlphaFoldDB" id="A0A6M8B7H0"/>